<gene>
    <name evidence="9" type="ORF">BT62DRAFT_977941</name>
</gene>
<dbReference type="GO" id="GO:0043546">
    <property type="term" value="F:molybdopterin cofactor binding"/>
    <property type="evidence" value="ECO:0007669"/>
    <property type="project" value="InterPro"/>
</dbReference>
<dbReference type="GO" id="GO:0006790">
    <property type="term" value="P:sulfur compound metabolic process"/>
    <property type="evidence" value="ECO:0007669"/>
    <property type="project" value="TreeGrafter"/>
</dbReference>
<dbReference type="GO" id="GO:0008482">
    <property type="term" value="F:sulfite oxidase activity"/>
    <property type="evidence" value="ECO:0007669"/>
    <property type="project" value="TreeGrafter"/>
</dbReference>
<dbReference type="Proteomes" id="UP000812287">
    <property type="component" value="Unassembled WGS sequence"/>
</dbReference>
<dbReference type="Gene3D" id="3.90.420.10">
    <property type="entry name" value="Oxidoreductase, molybdopterin-binding domain"/>
    <property type="match status" value="1"/>
</dbReference>
<evidence type="ECO:0000313" key="10">
    <source>
        <dbReference type="Proteomes" id="UP000812287"/>
    </source>
</evidence>
<evidence type="ECO:0000256" key="5">
    <source>
        <dbReference type="ARBA" id="ARBA00023002"/>
    </source>
</evidence>
<evidence type="ECO:0000256" key="6">
    <source>
        <dbReference type="ARBA" id="ARBA00023004"/>
    </source>
</evidence>
<reference evidence="9" key="1">
    <citation type="submission" date="2020-11" db="EMBL/GenBank/DDBJ databases">
        <title>Adaptations for nitrogen fixation in a non-lichenized fungal sporocarp promotes dispersal by wood-feeding termites.</title>
        <authorList>
            <consortium name="DOE Joint Genome Institute"/>
            <person name="Koch R.A."/>
            <person name="Yoon G."/>
            <person name="Arayal U."/>
            <person name="Lail K."/>
            <person name="Amirebrahimi M."/>
            <person name="Labutti K."/>
            <person name="Lipzen A."/>
            <person name="Riley R."/>
            <person name="Barry K."/>
            <person name="Henrissat B."/>
            <person name="Grigoriev I.V."/>
            <person name="Herr J.R."/>
            <person name="Aime M.C."/>
        </authorList>
    </citation>
    <scope>NUCLEOTIDE SEQUENCE</scope>
    <source>
        <strain evidence="9">MCA 3950</strain>
    </source>
</reference>
<dbReference type="Gene3D" id="2.60.40.650">
    <property type="match status" value="1"/>
</dbReference>
<keyword evidence="6" id="KW-0408">Iron</keyword>
<dbReference type="AlphaFoldDB" id="A0A9P8AWW3"/>
<dbReference type="RefSeq" id="XP_043044493.1">
    <property type="nucleotide sequence ID" value="XM_043189312.1"/>
</dbReference>
<dbReference type="InterPro" id="IPR036374">
    <property type="entry name" value="OxRdtase_Mopterin-bd_sf"/>
</dbReference>
<sequence>MDYSSEPEHSELLVVQAQEPFNAEPLSAALVEFQLTPEELVYCRNHGPVRQFSEDDCTLTIRGMVDNQVTFSMKDIRTMFPQTRVVAALQCAGNRRNEMGAIKRVQGVGWDDGVIANCSWGGVRLCDVLTYVGIQHGDAHVCFTSYATLCQDDTYYGSSIPVERAMKVENDVLLAFEMNHEALPAEHGGPLRLVVPGVLGARWVKWLDTIIVSPDESPNFYQQRDYKILPPTIETKADAEDAWSKHPAIESLPLNSVVAVAVYFPSSLSLFVKGYAIPGSSGNVASVDVSIDEGESWVPAKITYQKGRWSWTLWEVQVADVPQRGVVCSRAIDEHGRVQNKECTWNMRGVAYNAWGRKSW</sequence>
<keyword evidence="10" id="KW-1185">Reference proteome</keyword>
<dbReference type="EMBL" id="MU250525">
    <property type="protein sequence ID" value="KAG7450993.1"/>
    <property type="molecule type" value="Genomic_DNA"/>
</dbReference>
<keyword evidence="5" id="KW-0560">Oxidoreductase</keyword>
<comment type="caution">
    <text evidence="9">The sequence shown here is derived from an EMBL/GenBank/DDBJ whole genome shotgun (WGS) entry which is preliminary data.</text>
</comment>
<dbReference type="PANTHER" id="PTHR19372">
    <property type="entry name" value="SULFITE REDUCTASE"/>
    <property type="match status" value="1"/>
</dbReference>
<dbReference type="GeneID" id="66111609"/>
<accession>A0A9P8AWW3</accession>
<name>A0A9P8AWW3_9AGAR</name>
<dbReference type="GO" id="GO:0005739">
    <property type="term" value="C:mitochondrion"/>
    <property type="evidence" value="ECO:0007669"/>
    <property type="project" value="TreeGrafter"/>
</dbReference>
<protein>
    <submittedName>
        <fullName evidence="9">Molybdopterin binding oxidoreductase</fullName>
    </submittedName>
</protein>
<evidence type="ECO:0000256" key="1">
    <source>
        <dbReference type="ARBA" id="ARBA00001924"/>
    </source>
</evidence>
<organism evidence="9 10">
    <name type="scientific">Guyanagaster necrorhizus</name>
    <dbReference type="NCBI Taxonomy" id="856835"/>
    <lineage>
        <taxon>Eukaryota</taxon>
        <taxon>Fungi</taxon>
        <taxon>Dikarya</taxon>
        <taxon>Basidiomycota</taxon>
        <taxon>Agaricomycotina</taxon>
        <taxon>Agaricomycetes</taxon>
        <taxon>Agaricomycetidae</taxon>
        <taxon>Agaricales</taxon>
        <taxon>Marasmiineae</taxon>
        <taxon>Physalacriaceae</taxon>
        <taxon>Guyanagaster</taxon>
    </lineage>
</organism>
<dbReference type="PANTHER" id="PTHR19372:SF7">
    <property type="entry name" value="SULFITE OXIDASE, MITOCHONDRIAL"/>
    <property type="match status" value="1"/>
</dbReference>
<keyword evidence="2" id="KW-0500">Molybdenum</keyword>
<evidence type="ECO:0000256" key="4">
    <source>
        <dbReference type="ARBA" id="ARBA00022723"/>
    </source>
</evidence>
<dbReference type="Pfam" id="PF00174">
    <property type="entry name" value="Oxidored_molyb"/>
    <property type="match status" value="1"/>
</dbReference>
<comment type="cofactor">
    <cofactor evidence="1">
        <name>Mo-molybdopterin</name>
        <dbReference type="ChEBI" id="CHEBI:71302"/>
    </cofactor>
</comment>
<keyword evidence="4" id="KW-0479">Metal-binding</keyword>
<keyword evidence="3" id="KW-0349">Heme</keyword>
<dbReference type="SUPFAM" id="SSF81296">
    <property type="entry name" value="E set domains"/>
    <property type="match status" value="1"/>
</dbReference>
<dbReference type="InterPro" id="IPR022407">
    <property type="entry name" value="OxRdtase_Mopterin_BS"/>
</dbReference>
<dbReference type="Pfam" id="PF03404">
    <property type="entry name" value="Mo-co_dimer"/>
    <property type="match status" value="1"/>
</dbReference>
<evidence type="ECO:0000256" key="3">
    <source>
        <dbReference type="ARBA" id="ARBA00022617"/>
    </source>
</evidence>
<dbReference type="InterPro" id="IPR014756">
    <property type="entry name" value="Ig_E-set"/>
</dbReference>
<evidence type="ECO:0000256" key="2">
    <source>
        <dbReference type="ARBA" id="ARBA00022505"/>
    </source>
</evidence>
<dbReference type="InterPro" id="IPR000572">
    <property type="entry name" value="OxRdtase_Mopterin-bd_dom"/>
</dbReference>
<evidence type="ECO:0000259" key="8">
    <source>
        <dbReference type="Pfam" id="PF03404"/>
    </source>
</evidence>
<dbReference type="PROSITE" id="PS00559">
    <property type="entry name" value="MOLYBDOPTERIN_EUK"/>
    <property type="match status" value="1"/>
</dbReference>
<dbReference type="GO" id="GO:0030151">
    <property type="term" value="F:molybdenum ion binding"/>
    <property type="evidence" value="ECO:0007669"/>
    <property type="project" value="InterPro"/>
</dbReference>
<dbReference type="FunFam" id="3.90.420.10:FF:000002">
    <property type="entry name" value="sulfite oxidase, mitochondrial"/>
    <property type="match status" value="1"/>
</dbReference>
<feature type="domain" description="Oxidoreductase molybdopterin-binding" evidence="7">
    <location>
        <begin position="46"/>
        <end position="221"/>
    </location>
</feature>
<dbReference type="OrthoDB" id="10051395at2759"/>
<proteinExistence type="predicted"/>
<evidence type="ECO:0000313" key="9">
    <source>
        <dbReference type="EMBL" id="KAG7450993.1"/>
    </source>
</evidence>
<dbReference type="PRINTS" id="PR00407">
    <property type="entry name" value="EUMOPTERIN"/>
</dbReference>
<evidence type="ECO:0000259" key="7">
    <source>
        <dbReference type="Pfam" id="PF00174"/>
    </source>
</evidence>
<dbReference type="InterPro" id="IPR008335">
    <property type="entry name" value="Mopterin_OxRdtase_euk"/>
</dbReference>
<dbReference type="InterPro" id="IPR005066">
    <property type="entry name" value="MoCF_OxRdtse_dimer"/>
</dbReference>
<dbReference type="SUPFAM" id="SSF56524">
    <property type="entry name" value="Oxidoreductase molybdopterin-binding domain"/>
    <property type="match status" value="1"/>
</dbReference>
<dbReference type="GO" id="GO:0020037">
    <property type="term" value="F:heme binding"/>
    <property type="evidence" value="ECO:0007669"/>
    <property type="project" value="TreeGrafter"/>
</dbReference>
<feature type="domain" description="Moybdenum cofactor oxidoreductase dimerisation" evidence="8">
    <location>
        <begin position="269"/>
        <end position="357"/>
    </location>
</feature>